<dbReference type="GO" id="GO:0005789">
    <property type="term" value="C:endoplasmic reticulum membrane"/>
    <property type="evidence" value="ECO:0007669"/>
    <property type="project" value="UniProtKB-SubCell"/>
</dbReference>
<comment type="caution">
    <text evidence="2">The sequence shown here is derived from an EMBL/GenBank/DDBJ whole genome shotgun (WGS) entry which is preliminary data.</text>
</comment>
<evidence type="ECO:0000256" key="1">
    <source>
        <dbReference type="RuleBase" id="RU367138"/>
    </source>
</evidence>
<dbReference type="EC" id="2.-.-.-" evidence="1"/>
<keyword evidence="3" id="KW-1185">Reference proteome</keyword>
<proteinExistence type="inferred from homology"/>
<dbReference type="PANTHER" id="PTHR12250">
    <property type="entry name" value="PHOSPHATIDYLINOSITOL GLYCAN, CLASS N"/>
    <property type="match status" value="1"/>
</dbReference>
<organism evidence="2 3">
    <name type="scientific">Ancylostoma caninum</name>
    <name type="common">Dog hookworm</name>
    <dbReference type="NCBI Taxonomy" id="29170"/>
    <lineage>
        <taxon>Eukaryota</taxon>
        <taxon>Metazoa</taxon>
        <taxon>Ecdysozoa</taxon>
        <taxon>Nematoda</taxon>
        <taxon>Chromadorea</taxon>
        <taxon>Rhabditida</taxon>
        <taxon>Rhabditina</taxon>
        <taxon>Rhabditomorpha</taxon>
        <taxon>Strongyloidea</taxon>
        <taxon>Ancylostomatidae</taxon>
        <taxon>Ancylostomatinae</taxon>
        <taxon>Ancylostoma</taxon>
    </lineage>
</organism>
<dbReference type="GO" id="GO:0006506">
    <property type="term" value="P:GPI anchor biosynthetic process"/>
    <property type="evidence" value="ECO:0007669"/>
    <property type="project" value="UniProtKB-UniPathway"/>
</dbReference>
<dbReference type="PANTHER" id="PTHR12250:SF0">
    <property type="entry name" value="GPI ETHANOLAMINE PHOSPHATE TRANSFERASE 1"/>
    <property type="match status" value="1"/>
</dbReference>
<keyword evidence="1" id="KW-0256">Endoplasmic reticulum</keyword>
<keyword evidence="1" id="KW-0808">Transferase</keyword>
<comment type="function">
    <text evidence="1">Ethanolamine phosphate transferase involved in glycosylphosphatidylinositol-anchor biosynthesis. Transfers ethanolamine phosphate to the first alpha-1,4-linked mannose of the glycosylphosphatidylinositol precursor of GPI-anchor.</text>
</comment>
<dbReference type="EMBL" id="JOJR01011631">
    <property type="protein sequence ID" value="RCN25494.1"/>
    <property type="molecule type" value="Genomic_DNA"/>
</dbReference>
<reference evidence="2 3" key="1">
    <citation type="submission" date="2014-10" db="EMBL/GenBank/DDBJ databases">
        <title>Draft genome of the hookworm Ancylostoma caninum.</title>
        <authorList>
            <person name="Mitreva M."/>
        </authorList>
    </citation>
    <scope>NUCLEOTIDE SEQUENCE [LARGE SCALE GENOMIC DNA]</scope>
    <source>
        <strain evidence="2 3">Baltimore</strain>
    </source>
</reference>
<comment type="similarity">
    <text evidence="1">Belongs to the PIGG/PIGN/PIGO family. PIGN subfamily.</text>
</comment>
<accession>A0A368F094</accession>
<dbReference type="GO" id="GO:0051377">
    <property type="term" value="F:mannose-ethanolamine phosphotransferase activity"/>
    <property type="evidence" value="ECO:0007669"/>
    <property type="project" value="UniProtKB-UniRule"/>
</dbReference>
<protein>
    <recommendedName>
        <fullName evidence="1">GPI ethanolamine phosphate transferase 1</fullName>
        <ecNumber evidence="1">2.-.-.-</ecNumber>
    </recommendedName>
</protein>
<evidence type="ECO:0000313" key="3">
    <source>
        <dbReference type="Proteomes" id="UP000252519"/>
    </source>
</evidence>
<sequence length="80" mass="9239">MQWRLVCAGVLIHLILVYSIFDIYYTSPIVTDVPAHEITRQEAPSKRLVVITADGLRMDTFSRNPDKSPFLHSLIRERKV</sequence>
<dbReference type="STRING" id="29170.A0A368F094"/>
<keyword evidence="1" id="KW-0337">GPI-anchor biosynthesis</keyword>
<dbReference type="Proteomes" id="UP000252519">
    <property type="component" value="Unassembled WGS sequence"/>
</dbReference>
<name>A0A368F094_ANCCA</name>
<evidence type="ECO:0000313" key="2">
    <source>
        <dbReference type="EMBL" id="RCN25494.1"/>
    </source>
</evidence>
<comment type="subcellular location">
    <subcellularLocation>
        <location evidence="1">Endoplasmic reticulum membrane</location>
        <topology evidence="1">Multi-pass membrane protein</topology>
    </subcellularLocation>
</comment>
<gene>
    <name evidence="2" type="ORF">ANCCAN_28793</name>
</gene>
<dbReference type="AlphaFoldDB" id="A0A368F094"/>
<dbReference type="InterPro" id="IPR007070">
    <property type="entry name" value="GPI_EtnP_transferase_1"/>
</dbReference>
<dbReference type="OrthoDB" id="2748310at2759"/>
<dbReference type="UniPathway" id="UPA00196"/>
<comment type="pathway">
    <text evidence="1">Glycolipid biosynthesis; glycosylphosphatidylinositol-anchor biosynthesis.</text>
</comment>